<dbReference type="EMBL" id="HBEF01003106">
    <property type="protein sequence ID" value="CAD8329877.1"/>
    <property type="molecule type" value="Transcribed_RNA"/>
</dbReference>
<accession>A0A7R9ZIM4</accession>
<proteinExistence type="predicted"/>
<feature type="transmembrane region" description="Helical" evidence="1">
    <location>
        <begin position="12"/>
        <end position="29"/>
    </location>
</feature>
<protein>
    <submittedName>
        <fullName evidence="2">Uncharacterized protein</fullName>
    </submittedName>
</protein>
<organism evidence="2">
    <name type="scientific">Craspedostauros australis</name>
    <dbReference type="NCBI Taxonomy" id="1486917"/>
    <lineage>
        <taxon>Eukaryota</taxon>
        <taxon>Sar</taxon>
        <taxon>Stramenopiles</taxon>
        <taxon>Ochrophyta</taxon>
        <taxon>Bacillariophyta</taxon>
        <taxon>Bacillariophyceae</taxon>
        <taxon>Bacillariophycidae</taxon>
        <taxon>Naviculales</taxon>
        <taxon>Naviculaceae</taxon>
        <taxon>Craspedostauros</taxon>
    </lineage>
</organism>
<evidence type="ECO:0000313" key="2">
    <source>
        <dbReference type="EMBL" id="CAD8329877.1"/>
    </source>
</evidence>
<sequence>MSSKERVTTTFRIISVVLYILNIVVAVHFTYHHPVYLHIVITGLITVSSLLMLCVCLQAPAPAVARLENSRLGETLFTFRGRYMMDLLCAMFLFGLGSWGVLMCIATLVVIFGIRFVGVKQPDAFNDIFRQSDIESQSRSDSYTMEGTFDTALSK</sequence>
<evidence type="ECO:0000256" key="1">
    <source>
        <dbReference type="SAM" id="Phobius"/>
    </source>
</evidence>
<keyword evidence="1" id="KW-0472">Membrane</keyword>
<reference evidence="2" key="1">
    <citation type="submission" date="2021-01" db="EMBL/GenBank/DDBJ databases">
        <authorList>
            <person name="Corre E."/>
            <person name="Pelletier E."/>
            <person name="Niang G."/>
            <person name="Scheremetjew M."/>
            <person name="Finn R."/>
            <person name="Kale V."/>
            <person name="Holt S."/>
            <person name="Cochrane G."/>
            <person name="Meng A."/>
            <person name="Brown T."/>
            <person name="Cohen L."/>
        </authorList>
    </citation>
    <scope>NUCLEOTIDE SEQUENCE</scope>
    <source>
        <strain evidence="2">CCMP3328</strain>
    </source>
</reference>
<feature type="transmembrane region" description="Helical" evidence="1">
    <location>
        <begin position="35"/>
        <end position="57"/>
    </location>
</feature>
<name>A0A7R9ZIM4_9STRA</name>
<keyword evidence="1" id="KW-0812">Transmembrane</keyword>
<dbReference type="AlphaFoldDB" id="A0A7R9ZIM4"/>
<keyword evidence="1" id="KW-1133">Transmembrane helix</keyword>
<gene>
    <name evidence="2" type="ORF">CAUS1442_LOCUS1975</name>
</gene>
<feature type="transmembrane region" description="Helical" evidence="1">
    <location>
        <begin position="87"/>
        <end position="114"/>
    </location>
</feature>